<gene>
    <name evidence="2" type="ORF">EMEDMD4_470009</name>
</gene>
<dbReference type="AlphaFoldDB" id="A0A508X0D7"/>
<accession>A0A508X0D7</accession>
<evidence type="ECO:0000313" key="2">
    <source>
        <dbReference type="EMBL" id="VTZ62957.1"/>
    </source>
</evidence>
<dbReference type="RefSeq" id="WP_011969220.1">
    <property type="nucleotide sequence ID" value="NZ_CABFNB010000114.1"/>
</dbReference>
<dbReference type="EMBL" id="CABFNB010000114">
    <property type="protein sequence ID" value="VTZ62957.1"/>
    <property type="molecule type" value="Genomic_DNA"/>
</dbReference>
<dbReference type="InterPro" id="IPR013022">
    <property type="entry name" value="Xyl_isomerase-like_TIM-brl"/>
</dbReference>
<protein>
    <submittedName>
        <fullName evidence="2">Xylose isomerase domain protein TIM barrel</fullName>
    </submittedName>
</protein>
<feature type="domain" description="Xylose isomerase-like TIM barrel" evidence="1">
    <location>
        <begin position="23"/>
        <end position="197"/>
    </location>
</feature>
<dbReference type="InterPro" id="IPR036237">
    <property type="entry name" value="Xyl_isomerase-like_sf"/>
</dbReference>
<dbReference type="InterPro" id="IPR050312">
    <property type="entry name" value="IolE/XylAMocC-like"/>
</dbReference>
<keyword evidence="2" id="KW-0413">Isomerase</keyword>
<reference evidence="2" key="1">
    <citation type="submission" date="2019-06" db="EMBL/GenBank/DDBJ databases">
        <authorList>
            <person name="Le Quere A."/>
            <person name="Colella S."/>
        </authorList>
    </citation>
    <scope>NUCLEOTIDE SEQUENCE</scope>
    <source>
        <strain evidence="2">EmedicaeMD41</strain>
    </source>
</reference>
<dbReference type="Pfam" id="PF01261">
    <property type="entry name" value="AP_endonuc_2"/>
    <property type="match status" value="1"/>
</dbReference>
<dbReference type="PANTHER" id="PTHR12110:SF41">
    <property type="entry name" value="INOSOSE DEHYDRATASE"/>
    <property type="match status" value="1"/>
</dbReference>
<dbReference type="PANTHER" id="PTHR12110">
    <property type="entry name" value="HYDROXYPYRUVATE ISOMERASE"/>
    <property type="match status" value="1"/>
</dbReference>
<organism evidence="2">
    <name type="scientific">Sinorhizobium medicae</name>
    <dbReference type="NCBI Taxonomy" id="110321"/>
    <lineage>
        <taxon>Bacteria</taxon>
        <taxon>Pseudomonadati</taxon>
        <taxon>Pseudomonadota</taxon>
        <taxon>Alphaproteobacteria</taxon>
        <taxon>Hyphomicrobiales</taxon>
        <taxon>Rhizobiaceae</taxon>
        <taxon>Sinorhizobium/Ensifer group</taxon>
        <taxon>Sinorhizobium</taxon>
    </lineage>
</organism>
<dbReference type="GO" id="GO:0016853">
    <property type="term" value="F:isomerase activity"/>
    <property type="evidence" value="ECO:0007669"/>
    <property type="project" value="UniProtKB-KW"/>
</dbReference>
<sequence length="269" mass="29338">MIGIEPALCSVTFRKMPADEIVALAVEARLAAVEWAGDAHVSPGDLPAARAVARRCENAGLKTSYGSYIAPPTDDFAAFKSALETAVALGASNIRIWAGTRERDSSNYSAEERRHAAEAIRQMGAEAARHGVTVSLEYHPQSLTDETLSAQSLIEAVGHPNVYLYWQPRPGLPLKEALTEIAQVGEHISHVHVFAWDRCRNRFALATAADYWRTVLTALPQSRWRGRRFAMLEFVAGDDPAAFLADAGTLRQILRVELSLRTSGDADGD</sequence>
<proteinExistence type="predicted"/>
<dbReference type="Proteomes" id="UP000507954">
    <property type="component" value="Unassembled WGS sequence"/>
</dbReference>
<name>A0A508X0D7_9HYPH</name>
<dbReference type="OMA" id="LYWQPRP"/>
<dbReference type="SUPFAM" id="SSF51658">
    <property type="entry name" value="Xylose isomerase-like"/>
    <property type="match status" value="1"/>
</dbReference>
<dbReference type="Gene3D" id="3.20.20.150">
    <property type="entry name" value="Divalent-metal-dependent TIM barrel enzymes"/>
    <property type="match status" value="1"/>
</dbReference>
<evidence type="ECO:0000259" key="1">
    <source>
        <dbReference type="Pfam" id="PF01261"/>
    </source>
</evidence>